<evidence type="ECO:0000256" key="2">
    <source>
        <dbReference type="SAM" id="Phobius"/>
    </source>
</evidence>
<accession>A0A1L9T985</accession>
<dbReference type="VEuPathDB" id="FungiDB:ASPSYDRAFT_182875"/>
<dbReference type="Proteomes" id="UP000184356">
    <property type="component" value="Unassembled WGS sequence"/>
</dbReference>
<feature type="transmembrane region" description="Helical" evidence="2">
    <location>
        <begin position="53"/>
        <end position="72"/>
    </location>
</feature>
<feature type="compositionally biased region" description="Basic residues" evidence="1">
    <location>
        <begin position="312"/>
        <end position="322"/>
    </location>
</feature>
<feature type="transmembrane region" description="Helical" evidence="2">
    <location>
        <begin position="98"/>
        <end position="122"/>
    </location>
</feature>
<keyword evidence="5" id="KW-1185">Reference proteome</keyword>
<dbReference type="InterPro" id="IPR049326">
    <property type="entry name" value="Rhodopsin_dom_fungi"/>
</dbReference>
<dbReference type="Pfam" id="PF20684">
    <property type="entry name" value="Fung_rhodopsin"/>
    <property type="match status" value="1"/>
</dbReference>
<dbReference type="STRING" id="1036612.A0A1L9T985"/>
<gene>
    <name evidence="4" type="ORF">ASPSYDRAFT_182875</name>
</gene>
<keyword evidence="2" id="KW-0812">Transmembrane</keyword>
<dbReference type="GeneID" id="63759594"/>
<feature type="transmembrane region" description="Helical" evidence="2">
    <location>
        <begin position="20"/>
        <end position="41"/>
    </location>
</feature>
<evidence type="ECO:0000313" key="5">
    <source>
        <dbReference type="Proteomes" id="UP000184356"/>
    </source>
</evidence>
<dbReference type="EMBL" id="KV878591">
    <property type="protein sequence ID" value="OJJ55951.1"/>
    <property type="molecule type" value="Genomic_DNA"/>
</dbReference>
<feature type="compositionally biased region" description="Polar residues" evidence="1">
    <location>
        <begin position="294"/>
        <end position="304"/>
    </location>
</feature>
<feature type="domain" description="Rhodopsin" evidence="3">
    <location>
        <begin position="58"/>
        <end position="272"/>
    </location>
</feature>
<name>A0A1L9T985_9EURO</name>
<dbReference type="RefSeq" id="XP_040699757.1">
    <property type="nucleotide sequence ID" value="XM_040843521.1"/>
</dbReference>
<organism evidence="4 5">
    <name type="scientific">Aspergillus sydowii CBS 593.65</name>
    <dbReference type="NCBI Taxonomy" id="1036612"/>
    <lineage>
        <taxon>Eukaryota</taxon>
        <taxon>Fungi</taxon>
        <taxon>Dikarya</taxon>
        <taxon>Ascomycota</taxon>
        <taxon>Pezizomycotina</taxon>
        <taxon>Eurotiomycetes</taxon>
        <taxon>Eurotiomycetidae</taxon>
        <taxon>Eurotiales</taxon>
        <taxon>Aspergillaceae</taxon>
        <taxon>Aspergillus</taxon>
        <taxon>Aspergillus subgen. Nidulantes</taxon>
    </lineage>
</organism>
<protein>
    <recommendedName>
        <fullName evidence="3">Rhodopsin domain-containing protein</fullName>
    </recommendedName>
</protein>
<keyword evidence="2" id="KW-1133">Transmembrane helix</keyword>
<dbReference type="OrthoDB" id="3918601at2759"/>
<dbReference type="PANTHER" id="PTHR38794:SF3">
    <property type="entry name" value="INTEGRAL MEMBRANE PROTEIN"/>
    <property type="match status" value="1"/>
</dbReference>
<evidence type="ECO:0000256" key="1">
    <source>
        <dbReference type="SAM" id="MobiDB-lite"/>
    </source>
</evidence>
<evidence type="ECO:0000313" key="4">
    <source>
        <dbReference type="EMBL" id="OJJ55951.1"/>
    </source>
</evidence>
<feature type="transmembrane region" description="Helical" evidence="2">
    <location>
        <begin position="209"/>
        <end position="232"/>
    </location>
</feature>
<sequence length="398" mass="43324">MADPASKGAFQVLSGDNRGPLITLVSVSFLIVAIIFVFAKVGSAIYFKQRRTALNTPVWIALILAIIQVVVLQKAVDNGLGRHQVRLNGEALETASKFAFAAQILLILVLSLSKLSTILLVWKLTPNNSLRRTCTITAGIVLVWAVFSIFAIAFQCQMPNPWLYASGRCAGDGALFYPIGVLNILTELILVGLPFAMMRSVQMALNKRVKILGSFTTRICVVGLAIAHVALLPSFTHSKDVSWDSVTWQVTGQAMMLTSIIIACVPTLYHIFAGLHSGLTTTQIPEGVELSRTKASTSTYINQTSSSSGSKSRGRSRDRRRRESPFNPVDSAVITEISSLPNRNYDNRSRNGDYGGRRSSSSDGNESTRHLTPEGKQGGVMRTVDITVEVEEDHRGSI</sequence>
<keyword evidence="2" id="KW-0472">Membrane</keyword>
<feature type="transmembrane region" description="Helical" evidence="2">
    <location>
        <begin position="134"/>
        <end position="154"/>
    </location>
</feature>
<proteinExistence type="predicted"/>
<evidence type="ECO:0000259" key="3">
    <source>
        <dbReference type="Pfam" id="PF20684"/>
    </source>
</evidence>
<feature type="transmembrane region" description="Helical" evidence="2">
    <location>
        <begin position="252"/>
        <end position="272"/>
    </location>
</feature>
<dbReference type="AlphaFoldDB" id="A0A1L9T985"/>
<feature type="region of interest" description="Disordered" evidence="1">
    <location>
        <begin position="294"/>
        <end position="382"/>
    </location>
</feature>
<feature type="transmembrane region" description="Helical" evidence="2">
    <location>
        <begin position="174"/>
        <end position="197"/>
    </location>
</feature>
<reference evidence="5" key="1">
    <citation type="journal article" date="2017" name="Genome Biol.">
        <title>Comparative genomics reveals high biological diversity and specific adaptations in the industrially and medically important fungal genus Aspergillus.</title>
        <authorList>
            <person name="de Vries R.P."/>
            <person name="Riley R."/>
            <person name="Wiebenga A."/>
            <person name="Aguilar-Osorio G."/>
            <person name="Amillis S."/>
            <person name="Uchima C.A."/>
            <person name="Anderluh G."/>
            <person name="Asadollahi M."/>
            <person name="Askin M."/>
            <person name="Barry K."/>
            <person name="Battaglia E."/>
            <person name="Bayram O."/>
            <person name="Benocci T."/>
            <person name="Braus-Stromeyer S.A."/>
            <person name="Caldana C."/>
            <person name="Canovas D."/>
            <person name="Cerqueira G.C."/>
            <person name="Chen F."/>
            <person name="Chen W."/>
            <person name="Choi C."/>
            <person name="Clum A."/>
            <person name="Dos Santos R.A."/>
            <person name="Damasio A.R."/>
            <person name="Diallinas G."/>
            <person name="Emri T."/>
            <person name="Fekete E."/>
            <person name="Flipphi M."/>
            <person name="Freyberg S."/>
            <person name="Gallo A."/>
            <person name="Gournas C."/>
            <person name="Habgood R."/>
            <person name="Hainaut M."/>
            <person name="Harispe M.L."/>
            <person name="Henrissat B."/>
            <person name="Hilden K.S."/>
            <person name="Hope R."/>
            <person name="Hossain A."/>
            <person name="Karabika E."/>
            <person name="Karaffa L."/>
            <person name="Karanyi Z."/>
            <person name="Krasevec N."/>
            <person name="Kuo A."/>
            <person name="Kusch H."/>
            <person name="LaButti K."/>
            <person name="Lagendijk E.L."/>
            <person name="Lapidus A."/>
            <person name="Levasseur A."/>
            <person name="Lindquist E."/>
            <person name="Lipzen A."/>
            <person name="Logrieco A.F."/>
            <person name="MacCabe A."/>
            <person name="Maekelae M.R."/>
            <person name="Malavazi I."/>
            <person name="Melin P."/>
            <person name="Meyer V."/>
            <person name="Mielnichuk N."/>
            <person name="Miskei M."/>
            <person name="Molnar A.P."/>
            <person name="Mule G."/>
            <person name="Ngan C.Y."/>
            <person name="Orejas M."/>
            <person name="Orosz E."/>
            <person name="Ouedraogo J.P."/>
            <person name="Overkamp K.M."/>
            <person name="Park H.-S."/>
            <person name="Perrone G."/>
            <person name="Piumi F."/>
            <person name="Punt P.J."/>
            <person name="Ram A.F."/>
            <person name="Ramon A."/>
            <person name="Rauscher S."/>
            <person name="Record E."/>
            <person name="Riano-Pachon D.M."/>
            <person name="Robert V."/>
            <person name="Roehrig J."/>
            <person name="Ruller R."/>
            <person name="Salamov A."/>
            <person name="Salih N.S."/>
            <person name="Samson R.A."/>
            <person name="Sandor E."/>
            <person name="Sanguinetti M."/>
            <person name="Schuetze T."/>
            <person name="Sepcic K."/>
            <person name="Shelest E."/>
            <person name="Sherlock G."/>
            <person name="Sophianopoulou V."/>
            <person name="Squina F.M."/>
            <person name="Sun H."/>
            <person name="Susca A."/>
            <person name="Todd R.B."/>
            <person name="Tsang A."/>
            <person name="Unkles S.E."/>
            <person name="van de Wiele N."/>
            <person name="van Rossen-Uffink D."/>
            <person name="Oliveira J.V."/>
            <person name="Vesth T.C."/>
            <person name="Visser J."/>
            <person name="Yu J.-H."/>
            <person name="Zhou M."/>
            <person name="Andersen M.R."/>
            <person name="Archer D.B."/>
            <person name="Baker S.E."/>
            <person name="Benoit I."/>
            <person name="Brakhage A.A."/>
            <person name="Braus G.H."/>
            <person name="Fischer R."/>
            <person name="Frisvad J.C."/>
            <person name="Goldman G.H."/>
            <person name="Houbraken J."/>
            <person name="Oakley B."/>
            <person name="Pocsi I."/>
            <person name="Scazzocchio C."/>
            <person name="Seiboth B."/>
            <person name="vanKuyk P.A."/>
            <person name="Wortman J."/>
            <person name="Dyer P.S."/>
            <person name="Grigoriev I.V."/>
        </authorList>
    </citation>
    <scope>NUCLEOTIDE SEQUENCE [LARGE SCALE GENOMIC DNA]</scope>
    <source>
        <strain evidence="5">CBS 593.65</strain>
    </source>
</reference>
<dbReference type="PANTHER" id="PTHR38794">
    <property type="entry name" value="INTEGRAL MEMBRANE PROTEIN"/>
    <property type="match status" value="1"/>
</dbReference>